<dbReference type="Proteomes" id="UP000275267">
    <property type="component" value="Unassembled WGS sequence"/>
</dbReference>
<evidence type="ECO:0000256" key="14">
    <source>
        <dbReference type="ARBA" id="ARBA00022989"/>
    </source>
</evidence>
<dbReference type="PROSITE" id="PS00307">
    <property type="entry name" value="LECTIN_LEGUME_BETA"/>
    <property type="match status" value="1"/>
</dbReference>
<dbReference type="InterPro" id="IPR001245">
    <property type="entry name" value="Ser-Thr/Tyr_kinase_cat_dom"/>
</dbReference>
<dbReference type="InterPro" id="IPR017441">
    <property type="entry name" value="Protein_kinase_ATP_BS"/>
</dbReference>
<feature type="binding site" evidence="17">
    <location>
        <position position="419"/>
    </location>
    <ligand>
        <name>ATP</name>
        <dbReference type="ChEBI" id="CHEBI:30616"/>
    </ligand>
</feature>
<dbReference type="GO" id="GO:0004674">
    <property type="term" value="F:protein serine/threonine kinase activity"/>
    <property type="evidence" value="ECO:0007669"/>
    <property type="project" value="UniProtKB-KW"/>
</dbReference>
<evidence type="ECO:0000256" key="10">
    <source>
        <dbReference type="ARBA" id="ARBA00022734"/>
    </source>
</evidence>
<dbReference type="InterPro" id="IPR011009">
    <property type="entry name" value="Kinase-like_dom_sf"/>
</dbReference>
<accession>A0A3L6QB80</accession>
<dbReference type="PROSITE" id="PS50011">
    <property type="entry name" value="PROTEIN_KINASE_DOM"/>
    <property type="match status" value="1"/>
</dbReference>
<evidence type="ECO:0000256" key="18">
    <source>
        <dbReference type="SAM" id="MobiDB-lite"/>
    </source>
</evidence>
<dbReference type="FunFam" id="3.30.200.20:FF:000320">
    <property type="entry name" value="probable L-type lectin-domain containing receptor kinase S.5"/>
    <property type="match status" value="1"/>
</dbReference>
<evidence type="ECO:0000256" key="16">
    <source>
        <dbReference type="ARBA" id="ARBA00023180"/>
    </source>
</evidence>
<keyword evidence="23" id="KW-1185">Reference proteome</keyword>
<dbReference type="InterPro" id="IPR008271">
    <property type="entry name" value="Ser/Thr_kinase_AS"/>
</dbReference>
<evidence type="ECO:0000313" key="23">
    <source>
        <dbReference type="Proteomes" id="UP000275267"/>
    </source>
</evidence>
<keyword evidence="11 17" id="KW-0547">Nucleotide-binding</keyword>
<evidence type="ECO:0000256" key="20">
    <source>
        <dbReference type="SAM" id="SignalP"/>
    </source>
</evidence>
<feature type="domain" description="Protein kinase" evidence="21">
    <location>
        <begin position="385"/>
        <end position="674"/>
    </location>
</feature>
<keyword evidence="5" id="KW-1003">Cell membrane</keyword>
<evidence type="ECO:0000256" key="6">
    <source>
        <dbReference type="ARBA" id="ARBA00022527"/>
    </source>
</evidence>
<evidence type="ECO:0000256" key="5">
    <source>
        <dbReference type="ARBA" id="ARBA00022475"/>
    </source>
</evidence>
<evidence type="ECO:0000256" key="4">
    <source>
        <dbReference type="ARBA" id="ARBA00012513"/>
    </source>
</evidence>
<evidence type="ECO:0000256" key="19">
    <source>
        <dbReference type="SAM" id="Phobius"/>
    </source>
</evidence>
<keyword evidence="7" id="KW-0808">Transferase</keyword>
<keyword evidence="14 19" id="KW-1133">Transmembrane helix</keyword>
<sequence length="744" mass="81176">MAPACGGGRGRSPLSPLLGCLVAVFLLLLSAAAGRAEAQLQPLPPLAVAIYNYTSFQAGNSREAAELVYSKDARVYQGALQVTPDTGNAGTYRDIMVNKSGSVLLSRRFNLWRRVDDGGNATASQQARRVQVVSFNATFSMNVYQLTAASPGEGLTFVIAPSRDEPPPGSYGGYLGLTNSTLEAAGPAANRFVAVEFDTLKQSYDPDDNHVGLNIGSVVSNKTASLAGFRIATNETTATNYMVWIQYDGAARHMSVYMDVRGRPKPPSPVLESPLDLSLYVPETAYLGFSASTGTSFELNCILDWSLSIEIIPDKKSRTWIIIIAVVVPVSVAAVAVAAFFLTKKLRARRSMERRQERLEHQLTNLPGMPRGFEYEKLRKATRNFDERLRLGKGGYGMVYKGVLPADDARSEGMAVAVKRFIRDDSRGVSDFLAEVQIINRLRHKNIVPLIGWCYKKGQLLLVYEYMPNGSLDQHLFRRGVTDEQRPPLSWERRYAVVADVAAGLHYVHHEYTHMVLHRDVKTSNVLLDASFRARLGDFGLARVLEHDRNSFTDLNVAGTRGFIAPEYFVGHKASRQTDVFAFGALVLEVVTGQYALRADPRCPVLADWVWQMHGRGALLGAVDQSLGTAGFDHDEAARLLLLALACSSPNPGDRPTMPQVMQVLSKASPPPEVPPFKPQFVWPPEGGAHFELSDIEVSTTSGATGNGGASSAMATQDTSYDSFHPHTAPNSSEGYFPALSSGR</sequence>
<dbReference type="PROSITE" id="PS00108">
    <property type="entry name" value="PROTEIN_KINASE_ST"/>
    <property type="match status" value="1"/>
</dbReference>
<feature type="transmembrane region" description="Helical" evidence="19">
    <location>
        <begin position="320"/>
        <end position="342"/>
    </location>
</feature>
<dbReference type="CDD" id="cd06899">
    <property type="entry name" value="lectin_legume_LecRK_Arcelin_ConA"/>
    <property type="match status" value="1"/>
</dbReference>
<reference evidence="23" key="1">
    <citation type="journal article" date="2019" name="Nat. Commun.">
        <title>The genome of broomcorn millet.</title>
        <authorList>
            <person name="Zou C."/>
            <person name="Miki D."/>
            <person name="Li D."/>
            <person name="Tang Q."/>
            <person name="Xiao L."/>
            <person name="Rajput S."/>
            <person name="Deng P."/>
            <person name="Jia W."/>
            <person name="Huang R."/>
            <person name="Zhang M."/>
            <person name="Sun Y."/>
            <person name="Hu J."/>
            <person name="Fu X."/>
            <person name="Schnable P.S."/>
            <person name="Li F."/>
            <person name="Zhang H."/>
            <person name="Feng B."/>
            <person name="Zhu X."/>
            <person name="Liu R."/>
            <person name="Schnable J.C."/>
            <person name="Zhu J.-K."/>
            <person name="Zhang H."/>
        </authorList>
    </citation>
    <scope>NUCLEOTIDE SEQUENCE [LARGE SCALE GENOMIC DNA]</scope>
</reference>
<comment type="subcellular location">
    <subcellularLocation>
        <location evidence="1">Cell membrane</location>
        <topology evidence="1">Single-pass type I membrane protein</topology>
    </subcellularLocation>
</comment>
<dbReference type="OrthoDB" id="1913956at2759"/>
<evidence type="ECO:0000256" key="7">
    <source>
        <dbReference type="ARBA" id="ARBA00022679"/>
    </source>
</evidence>
<dbReference type="SUPFAM" id="SSF56112">
    <property type="entry name" value="Protein kinase-like (PK-like)"/>
    <property type="match status" value="1"/>
</dbReference>
<feature type="signal peptide" evidence="20">
    <location>
        <begin position="1"/>
        <end position="38"/>
    </location>
</feature>
<evidence type="ECO:0000313" key="22">
    <source>
        <dbReference type="EMBL" id="RLM74856.1"/>
    </source>
</evidence>
<keyword evidence="13 17" id="KW-0067">ATP-binding</keyword>
<keyword evidence="15 19" id="KW-0472">Membrane</keyword>
<evidence type="ECO:0000256" key="15">
    <source>
        <dbReference type="ARBA" id="ARBA00023136"/>
    </source>
</evidence>
<comment type="similarity">
    <text evidence="2">In the N-terminal section; belongs to the leguminous lectin family.</text>
</comment>
<dbReference type="Pfam" id="PF00139">
    <property type="entry name" value="Lectin_legB"/>
    <property type="match status" value="1"/>
</dbReference>
<dbReference type="Pfam" id="PF07714">
    <property type="entry name" value="PK_Tyr_Ser-Thr"/>
    <property type="match status" value="1"/>
</dbReference>
<dbReference type="InterPro" id="IPR000719">
    <property type="entry name" value="Prot_kinase_dom"/>
</dbReference>
<dbReference type="Gene3D" id="1.10.510.10">
    <property type="entry name" value="Transferase(Phosphotransferase) domain 1"/>
    <property type="match status" value="1"/>
</dbReference>
<keyword evidence="10" id="KW-0430">Lectin</keyword>
<dbReference type="Gene3D" id="2.60.120.200">
    <property type="match status" value="1"/>
</dbReference>
<dbReference type="GO" id="GO:0051707">
    <property type="term" value="P:response to other organism"/>
    <property type="evidence" value="ECO:0007669"/>
    <property type="project" value="UniProtKB-ARBA"/>
</dbReference>
<dbReference type="InterPro" id="IPR001220">
    <property type="entry name" value="Legume_lectin_dom"/>
</dbReference>
<dbReference type="EC" id="2.7.11.1" evidence="4"/>
<keyword evidence="22" id="KW-0675">Receptor</keyword>
<dbReference type="STRING" id="4540.A0A3L6QB80"/>
<evidence type="ECO:0000256" key="13">
    <source>
        <dbReference type="ARBA" id="ARBA00022840"/>
    </source>
</evidence>
<dbReference type="InterPro" id="IPR050528">
    <property type="entry name" value="L-type_Lectin-RKs"/>
</dbReference>
<evidence type="ECO:0000256" key="17">
    <source>
        <dbReference type="PROSITE-ProRule" id="PRU10141"/>
    </source>
</evidence>
<dbReference type="EMBL" id="PQIB02000013">
    <property type="protein sequence ID" value="RLM74856.1"/>
    <property type="molecule type" value="Genomic_DNA"/>
</dbReference>
<keyword evidence="9 20" id="KW-0732">Signal</keyword>
<keyword evidence="12 22" id="KW-0418">Kinase</keyword>
<dbReference type="FunFam" id="1.10.510.10:FF:000444">
    <property type="entry name" value="probable L-type lectin-domain containing receptor kinase S.5"/>
    <property type="match status" value="1"/>
</dbReference>
<dbReference type="InterPro" id="IPR013320">
    <property type="entry name" value="ConA-like_dom_sf"/>
</dbReference>
<evidence type="ECO:0000256" key="1">
    <source>
        <dbReference type="ARBA" id="ARBA00004251"/>
    </source>
</evidence>
<organism evidence="22 23">
    <name type="scientific">Panicum miliaceum</name>
    <name type="common">Proso millet</name>
    <name type="synonym">Broomcorn millet</name>
    <dbReference type="NCBI Taxonomy" id="4540"/>
    <lineage>
        <taxon>Eukaryota</taxon>
        <taxon>Viridiplantae</taxon>
        <taxon>Streptophyta</taxon>
        <taxon>Embryophyta</taxon>
        <taxon>Tracheophyta</taxon>
        <taxon>Spermatophyta</taxon>
        <taxon>Magnoliopsida</taxon>
        <taxon>Liliopsida</taxon>
        <taxon>Poales</taxon>
        <taxon>Poaceae</taxon>
        <taxon>PACMAD clade</taxon>
        <taxon>Panicoideae</taxon>
        <taxon>Panicodae</taxon>
        <taxon>Paniceae</taxon>
        <taxon>Panicinae</taxon>
        <taxon>Panicum</taxon>
        <taxon>Panicum sect. Panicum</taxon>
    </lineage>
</organism>
<dbReference type="GO" id="GO:0030246">
    <property type="term" value="F:carbohydrate binding"/>
    <property type="evidence" value="ECO:0007669"/>
    <property type="project" value="UniProtKB-KW"/>
</dbReference>
<dbReference type="GO" id="GO:0005886">
    <property type="term" value="C:plasma membrane"/>
    <property type="evidence" value="ECO:0007669"/>
    <property type="project" value="UniProtKB-SubCell"/>
</dbReference>
<proteinExistence type="inferred from homology"/>
<feature type="chain" id="PRO_5018290194" description="non-specific serine/threonine protein kinase" evidence="20">
    <location>
        <begin position="39"/>
        <end position="744"/>
    </location>
</feature>
<gene>
    <name evidence="22" type="ORF">C2845_PM15G18230</name>
</gene>
<keyword evidence="8 19" id="KW-0812">Transmembrane</keyword>
<dbReference type="GO" id="GO:0006952">
    <property type="term" value="P:defense response"/>
    <property type="evidence" value="ECO:0007669"/>
    <property type="project" value="UniProtKB-ARBA"/>
</dbReference>
<dbReference type="PANTHER" id="PTHR27007">
    <property type="match status" value="1"/>
</dbReference>
<dbReference type="SUPFAM" id="SSF49899">
    <property type="entry name" value="Concanavalin A-like lectins/glucanases"/>
    <property type="match status" value="1"/>
</dbReference>
<keyword evidence="6" id="KW-0723">Serine/threonine-protein kinase</keyword>
<dbReference type="PROSITE" id="PS00107">
    <property type="entry name" value="PROTEIN_KINASE_ATP"/>
    <property type="match status" value="1"/>
</dbReference>
<comment type="caution">
    <text evidence="22">The sequence shown here is derived from an EMBL/GenBank/DDBJ whole genome shotgun (WGS) entry which is preliminary data.</text>
</comment>
<evidence type="ECO:0000256" key="3">
    <source>
        <dbReference type="ARBA" id="ARBA00010217"/>
    </source>
</evidence>
<feature type="compositionally biased region" description="Low complexity" evidence="18">
    <location>
        <begin position="699"/>
        <end position="716"/>
    </location>
</feature>
<evidence type="ECO:0000256" key="9">
    <source>
        <dbReference type="ARBA" id="ARBA00022729"/>
    </source>
</evidence>
<comment type="similarity">
    <text evidence="3">In the C-terminal section; belongs to the protein kinase superfamily. Ser/Thr protein kinase family.</text>
</comment>
<evidence type="ECO:0000256" key="12">
    <source>
        <dbReference type="ARBA" id="ARBA00022777"/>
    </source>
</evidence>
<dbReference type="GO" id="GO:0005524">
    <property type="term" value="F:ATP binding"/>
    <property type="evidence" value="ECO:0007669"/>
    <property type="project" value="UniProtKB-UniRule"/>
</dbReference>
<feature type="region of interest" description="Disordered" evidence="18">
    <location>
        <begin position="699"/>
        <end position="744"/>
    </location>
</feature>
<dbReference type="AlphaFoldDB" id="A0A3L6QB80"/>
<name>A0A3L6QB80_PANMI</name>
<evidence type="ECO:0000256" key="8">
    <source>
        <dbReference type="ARBA" id="ARBA00022692"/>
    </source>
</evidence>
<evidence type="ECO:0000256" key="11">
    <source>
        <dbReference type="ARBA" id="ARBA00022741"/>
    </source>
</evidence>
<keyword evidence="16" id="KW-0325">Glycoprotein</keyword>
<dbReference type="SMART" id="SM00220">
    <property type="entry name" value="S_TKc"/>
    <property type="match status" value="1"/>
</dbReference>
<dbReference type="Gene3D" id="3.30.200.20">
    <property type="entry name" value="Phosphorylase Kinase, domain 1"/>
    <property type="match status" value="1"/>
</dbReference>
<protein>
    <recommendedName>
        <fullName evidence="4">non-specific serine/threonine protein kinase</fullName>
        <ecNumber evidence="4">2.7.11.1</ecNumber>
    </recommendedName>
</protein>
<evidence type="ECO:0000259" key="21">
    <source>
        <dbReference type="PROSITE" id="PS50011"/>
    </source>
</evidence>
<evidence type="ECO:0000256" key="2">
    <source>
        <dbReference type="ARBA" id="ARBA00008536"/>
    </source>
</evidence>
<dbReference type="InterPro" id="IPR019825">
    <property type="entry name" value="Lectin_legB_Mn/Ca_BS"/>
</dbReference>